<evidence type="ECO:0000313" key="2">
    <source>
        <dbReference type="Proteomes" id="UP001495910"/>
    </source>
</evidence>
<name>A0ABU9Q035_9BURK</name>
<organism evidence="1 2">
    <name type="scientific">Collimonas rhizosphaerae</name>
    <dbReference type="NCBI Taxonomy" id="3126357"/>
    <lineage>
        <taxon>Bacteria</taxon>
        <taxon>Pseudomonadati</taxon>
        <taxon>Pseudomonadota</taxon>
        <taxon>Betaproteobacteria</taxon>
        <taxon>Burkholderiales</taxon>
        <taxon>Oxalobacteraceae</taxon>
        <taxon>Collimonas</taxon>
    </lineage>
</organism>
<evidence type="ECO:0008006" key="3">
    <source>
        <dbReference type="Google" id="ProtNLM"/>
    </source>
</evidence>
<dbReference type="RefSeq" id="WP_342830775.1">
    <property type="nucleotide sequence ID" value="NZ_JBANDC010000015.1"/>
</dbReference>
<dbReference type="EMBL" id="JBANDC010000015">
    <property type="protein sequence ID" value="MEM4989603.1"/>
    <property type="molecule type" value="Genomic_DNA"/>
</dbReference>
<gene>
    <name evidence="1" type="ORF">V8G57_19605</name>
</gene>
<protein>
    <recommendedName>
        <fullName evidence="3">Secreted protein</fullName>
    </recommendedName>
</protein>
<proteinExistence type="predicted"/>
<dbReference type="Proteomes" id="UP001495910">
    <property type="component" value="Unassembled WGS sequence"/>
</dbReference>
<evidence type="ECO:0000313" key="1">
    <source>
        <dbReference type="EMBL" id="MEM4989603.1"/>
    </source>
</evidence>
<reference evidence="1 2" key="1">
    <citation type="submission" date="2024-02" db="EMBL/GenBank/DDBJ databases">
        <title>Draft genome sequence of Collimonas sp. strain H4R21, an effective mineral-weathering bacterial strain isolated from the beech rhizosphere.</title>
        <authorList>
            <person name="Morin E."/>
            <person name="Uroz S."/>
            <person name="Leveau J.H.J."/>
            <person name="Kumar R."/>
            <person name="Rey M.W."/>
            <person name="Pham J."/>
        </authorList>
    </citation>
    <scope>NUCLEOTIDE SEQUENCE [LARGE SCALE GENOMIC DNA]</scope>
    <source>
        <strain evidence="1 2">H4R21</strain>
    </source>
</reference>
<accession>A0ABU9Q035</accession>
<comment type="caution">
    <text evidence="1">The sequence shown here is derived from an EMBL/GenBank/DDBJ whole genome shotgun (WGS) entry which is preliminary data.</text>
</comment>
<sequence>MAFDVAVDFDFVVEVAFAVAVAFDLAVAFEFRMETLPNPARVSRELWGKMFEPKASCFPHPTGTRRIWGPDRREGNGFAVAFLCLLFGARLGAKQRK</sequence>
<keyword evidence="2" id="KW-1185">Reference proteome</keyword>